<accession>A0ABP6UL39</accession>
<protein>
    <recommendedName>
        <fullName evidence="3">Phage protein</fullName>
    </recommendedName>
</protein>
<name>A0ABP6UL39_9FLAO</name>
<evidence type="ECO:0008006" key="3">
    <source>
        <dbReference type="Google" id="ProtNLM"/>
    </source>
</evidence>
<sequence length="124" mass="15182">MKKNKQKTMYTIDWASQEIWKKEVISKEFIKHLTEIEVQELVENDNTQLGIISERDRIEWIQKEESFTFWDSKIKNHICEKITKDEDDYFVGCDYEEFKGEYFFVASLWKMIKGKEFIILEHYH</sequence>
<comment type="caution">
    <text evidence="1">The sequence shown here is derived from an EMBL/GenBank/DDBJ whole genome shotgun (WGS) entry which is preliminary data.</text>
</comment>
<gene>
    <name evidence="1" type="ORF">GCM10022393_23410</name>
</gene>
<organism evidence="1 2">
    <name type="scientific">Aquimarina addita</name>
    <dbReference type="NCBI Taxonomy" id="870485"/>
    <lineage>
        <taxon>Bacteria</taxon>
        <taxon>Pseudomonadati</taxon>
        <taxon>Bacteroidota</taxon>
        <taxon>Flavobacteriia</taxon>
        <taxon>Flavobacteriales</taxon>
        <taxon>Flavobacteriaceae</taxon>
        <taxon>Aquimarina</taxon>
    </lineage>
</organism>
<dbReference type="EMBL" id="BAABCW010000008">
    <property type="protein sequence ID" value="GAA3509821.1"/>
    <property type="molecule type" value="Genomic_DNA"/>
</dbReference>
<dbReference type="RefSeq" id="WP_344927587.1">
    <property type="nucleotide sequence ID" value="NZ_BAABCW010000008.1"/>
</dbReference>
<evidence type="ECO:0000313" key="2">
    <source>
        <dbReference type="Proteomes" id="UP001500459"/>
    </source>
</evidence>
<keyword evidence="2" id="KW-1185">Reference proteome</keyword>
<dbReference type="Proteomes" id="UP001500459">
    <property type="component" value="Unassembled WGS sequence"/>
</dbReference>
<reference evidence="2" key="1">
    <citation type="journal article" date="2019" name="Int. J. Syst. Evol. Microbiol.">
        <title>The Global Catalogue of Microorganisms (GCM) 10K type strain sequencing project: providing services to taxonomists for standard genome sequencing and annotation.</title>
        <authorList>
            <consortium name="The Broad Institute Genomics Platform"/>
            <consortium name="The Broad Institute Genome Sequencing Center for Infectious Disease"/>
            <person name="Wu L."/>
            <person name="Ma J."/>
        </authorList>
    </citation>
    <scope>NUCLEOTIDE SEQUENCE [LARGE SCALE GENOMIC DNA]</scope>
    <source>
        <strain evidence="2">JCM 17106</strain>
    </source>
</reference>
<evidence type="ECO:0000313" key="1">
    <source>
        <dbReference type="EMBL" id="GAA3509821.1"/>
    </source>
</evidence>
<proteinExistence type="predicted"/>